<evidence type="ECO:0000313" key="6">
    <source>
        <dbReference type="Proteomes" id="UP000049023"/>
    </source>
</evidence>
<name>A0A654ZWB2_MYCTX</name>
<reference evidence="5 6" key="1">
    <citation type="submission" date="2015-03" db="EMBL/GenBank/DDBJ databases">
        <authorList>
            <consortium name="Pathogen Informatics"/>
        </authorList>
    </citation>
    <scope>NUCLEOTIDE SEQUENCE [LARGE SCALE GENOMIC DNA]</scope>
    <source>
        <strain evidence="4 5">Bir 172</strain>
        <strain evidence="3 7">Bir 185</strain>
        <strain evidence="2 6">Bir 187</strain>
    </source>
</reference>
<sequence length="124" mass="13908">MHIGLAGVAQFFQRVPTHRFQQPVPRAALAVVGHHQRLVYQQGQLIKHRKRIQVATGGDRPHRGEVEPADKWRQSPKQDLLGLGQQCMRPIDRGAKCLLALHRAPHTAGQQPETVVQTVGNLER</sequence>
<dbReference type="EMBL" id="CNFT01000190">
    <property type="protein sequence ID" value="CKR31477.1"/>
    <property type="molecule type" value="Genomic_DNA"/>
</dbReference>
<evidence type="ECO:0000313" key="7">
    <source>
        <dbReference type="Proteomes" id="UP000050164"/>
    </source>
</evidence>
<dbReference type="AlphaFoldDB" id="A0A654ZWB2"/>
<evidence type="ECO:0000313" key="2">
    <source>
        <dbReference type="EMBL" id="CKQ80035.1"/>
    </source>
</evidence>
<dbReference type="EMBL" id="CNFU01000007">
    <property type="protein sequence ID" value="CKQ80035.1"/>
    <property type="molecule type" value="Genomic_DNA"/>
</dbReference>
<dbReference type="Proteomes" id="UP000050164">
    <property type="component" value="Unassembled WGS sequence"/>
</dbReference>
<evidence type="ECO:0000313" key="4">
    <source>
        <dbReference type="EMBL" id="CKS51709.1"/>
    </source>
</evidence>
<gene>
    <name evidence="4" type="ORF">ERS027646_02003</name>
    <name evidence="3" type="ORF">ERS027659_01132</name>
    <name evidence="2" type="ORF">ERS027661_00083</name>
</gene>
<evidence type="ECO:0000313" key="5">
    <source>
        <dbReference type="Proteomes" id="UP000048948"/>
    </source>
</evidence>
<accession>A0A654ZWB2</accession>
<feature type="compositionally biased region" description="Basic and acidic residues" evidence="1">
    <location>
        <begin position="59"/>
        <end position="73"/>
    </location>
</feature>
<feature type="region of interest" description="Disordered" evidence="1">
    <location>
        <begin position="52"/>
        <end position="75"/>
    </location>
</feature>
<evidence type="ECO:0000313" key="3">
    <source>
        <dbReference type="EMBL" id="CKR31477.1"/>
    </source>
</evidence>
<evidence type="ECO:0000256" key="1">
    <source>
        <dbReference type="SAM" id="MobiDB-lite"/>
    </source>
</evidence>
<dbReference type="Proteomes" id="UP000049023">
    <property type="component" value="Unassembled WGS sequence"/>
</dbReference>
<protein>
    <submittedName>
        <fullName evidence="3">Uncharacterized protein</fullName>
    </submittedName>
</protein>
<proteinExistence type="predicted"/>
<dbReference type="Proteomes" id="UP000048948">
    <property type="component" value="Unassembled WGS sequence"/>
</dbReference>
<organism evidence="3 7">
    <name type="scientific">Mycobacterium tuberculosis</name>
    <dbReference type="NCBI Taxonomy" id="1773"/>
    <lineage>
        <taxon>Bacteria</taxon>
        <taxon>Bacillati</taxon>
        <taxon>Actinomycetota</taxon>
        <taxon>Actinomycetes</taxon>
        <taxon>Mycobacteriales</taxon>
        <taxon>Mycobacteriaceae</taxon>
        <taxon>Mycobacterium</taxon>
        <taxon>Mycobacterium tuberculosis complex</taxon>
    </lineage>
</organism>
<dbReference type="EMBL" id="CNGE01000336">
    <property type="protein sequence ID" value="CKS51709.1"/>
    <property type="molecule type" value="Genomic_DNA"/>
</dbReference>